<evidence type="ECO:0000256" key="3">
    <source>
        <dbReference type="ARBA" id="ARBA00022840"/>
    </source>
</evidence>
<protein>
    <submittedName>
        <fullName evidence="5">Universal stress protein</fullName>
    </submittedName>
</protein>
<feature type="domain" description="UspA" evidence="4">
    <location>
        <begin position="1"/>
        <end position="134"/>
    </location>
</feature>
<dbReference type="Proteomes" id="UP001164706">
    <property type="component" value="Chromosome"/>
</dbReference>
<reference evidence="5" key="1">
    <citation type="submission" date="2022-11" db="EMBL/GenBank/DDBJ databases">
        <title>Description of Microcella daejonensis nov. sp, isolated from riverside soil.</title>
        <authorList>
            <person name="Molina K.M."/>
            <person name="Kim S.B."/>
        </authorList>
    </citation>
    <scope>NUCLEOTIDE SEQUENCE</scope>
    <source>
        <strain evidence="5">MMS21-STM12</strain>
    </source>
</reference>
<dbReference type="SUPFAM" id="SSF52402">
    <property type="entry name" value="Adenine nucleotide alpha hydrolases-like"/>
    <property type="match status" value="2"/>
</dbReference>
<keyword evidence="2" id="KW-0547">Nucleotide-binding</keyword>
<name>A0A9E8MNR6_9MICO</name>
<dbReference type="AlphaFoldDB" id="A0A9E8MNR6"/>
<evidence type="ECO:0000259" key="4">
    <source>
        <dbReference type="Pfam" id="PF00582"/>
    </source>
</evidence>
<evidence type="ECO:0000256" key="1">
    <source>
        <dbReference type="ARBA" id="ARBA00008791"/>
    </source>
</evidence>
<evidence type="ECO:0000313" key="5">
    <source>
        <dbReference type="EMBL" id="WAB82337.1"/>
    </source>
</evidence>
<dbReference type="GO" id="GO:0005524">
    <property type="term" value="F:ATP binding"/>
    <property type="evidence" value="ECO:0007669"/>
    <property type="project" value="UniProtKB-KW"/>
</dbReference>
<dbReference type="KEGG" id="mdb:OVN18_04855"/>
<keyword evidence="6" id="KW-1185">Reference proteome</keyword>
<comment type="similarity">
    <text evidence="1">Belongs to the universal stress protein A family.</text>
</comment>
<dbReference type="CDD" id="cd00293">
    <property type="entry name" value="USP-like"/>
    <property type="match status" value="1"/>
</dbReference>
<evidence type="ECO:0000256" key="2">
    <source>
        <dbReference type="ARBA" id="ARBA00022741"/>
    </source>
</evidence>
<dbReference type="Pfam" id="PF00582">
    <property type="entry name" value="Usp"/>
    <property type="match status" value="2"/>
</dbReference>
<dbReference type="InterPro" id="IPR006015">
    <property type="entry name" value="Universal_stress_UspA"/>
</dbReference>
<gene>
    <name evidence="5" type="ORF">OVN18_04855</name>
</gene>
<accession>A0A9E8MNR6</accession>
<evidence type="ECO:0000313" key="6">
    <source>
        <dbReference type="Proteomes" id="UP001164706"/>
    </source>
</evidence>
<sequence>MTERIVVGLTDAPGSRRALDWAVDRAASLDGRLELVAVVGTAIGIAGEMAVIDEALRRTEGLLAQEADRVRARGVPVETRIARGSPVERLIESSAGAALLVIGSDYRGPASGPARGPHGIRISAGARCPVAVVPDVDPGERSGVVVGSDGSEVSELAIAFAASEADRFGEPLTVIGTWSPVPLPFGMRAYPDHYMENMQKLTEEELAISVAGLAQTYPDVEVRRVIERTTRPDLVINRLAAHARLAVIGSHGRGRIARFLLGSTSQQVLSRLATTTVVVR</sequence>
<organism evidence="5 6">
    <name type="scientific">Microcella daejeonensis</name>
    <dbReference type="NCBI Taxonomy" id="2994971"/>
    <lineage>
        <taxon>Bacteria</taxon>
        <taxon>Bacillati</taxon>
        <taxon>Actinomycetota</taxon>
        <taxon>Actinomycetes</taxon>
        <taxon>Micrococcales</taxon>
        <taxon>Microbacteriaceae</taxon>
        <taxon>Microcella</taxon>
    </lineage>
</organism>
<dbReference type="RefSeq" id="WP_267782326.1">
    <property type="nucleotide sequence ID" value="NZ_CP113089.1"/>
</dbReference>
<dbReference type="Gene3D" id="3.40.50.620">
    <property type="entry name" value="HUPs"/>
    <property type="match status" value="2"/>
</dbReference>
<dbReference type="PANTHER" id="PTHR46268:SF27">
    <property type="entry name" value="UNIVERSAL STRESS PROTEIN RV2623"/>
    <property type="match status" value="1"/>
</dbReference>
<dbReference type="PANTHER" id="PTHR46268">
    <property type="entry name" value="STRESS RESPONSE PROTEIN NHAX"/>
    <property type="match status" value="1"/>
</dbReference>
<dbReference type="InterPro" id="IPR006016">
    <property type="entry name" value="UspA"/>
</dbReference>
<dbReference type="PRINTS" id="PR01438">
    <property type="entry name" value="UNVRSLSTRESS"/>
</dbReference>
<proteinExistence type="inferred from homology"/>
<dbReference type="EMBL" id="CP113089">
    <property type="protein sequence ID" value="WAB82337.1"/>
    <property type="molecule type" value="Genomic_DNA"/>
</dbReference>
<dbReference type="InterPro" id="IPR014729">
    <property type="entry name" value="Rossmann-like_a/b/a_fold"/>
</dbReference>
<feature type="domain" description="UspA" evidence="4">
    <location>
        <begin position="144"/>
        <end position="280"/>
    </location>
</feature>
<keyword evidence="3" id="KW-0067">ATP-binding</keyword>